<proteinExistence type="predicted"/>
<protein>
    <submittedName>
        <fullName evidence="1">Uncharacterized protein</fullName>
    </submittedName>
</protein>
<gene>
    <name evidence="1" type="ORF">PSON_ATCC_30995.1.T0930223</name>
</gene>
<evidence type="ECO:0000313" key="2">
    <source>
        <dbReference type="Proteomes" id="UP000692954"/>
    </source>
</evidence>
<reference evidence="1" key="1">
    <citation type="submission" date="2021-01" db="EMBL/GenBank/DDBJ databases">
        <authorList>
            <consortium name="Genoscope - CEA"/>
            <person name="William W."/>
        </authorList>
    </citation>
    <scope>NUCLEOTIDE SEQUENCE</scope>
</reference>
<dbReference type="EMBL" id="CAJJDN010000093">
    <property type="protein sequence ID" value="CAD8109526.1"/>
    <property type="molecule type" value="Genomic_DNA"/>
</dbReference>
<accession>A0A8S1Q1N9</accession>
<comment type="caution">
    <text evidence="1">The sequence shown here is derived from an EMBL/GenBank/DDBJ whole genome shotgun (WGS) entry which is preliminary data.</text>
</comment>
<name>A0A8S1Q1N9_9CILI</name>
<sequence>MLSQQCQNFIQLIENGLSYYGSLILSWQDNQFFKIMLFYIKIINLEDLKLMILQIILKNFELRNLINYLNFYLFKRNMTEKYYLFISSIKID</sequence>
<dbReference type="AlphaFoldDB" id="A0A8S1Q1N9"/>
<keyword evidence="2" id="KW-1185">Reference proteome</keyword>
<evidence type="ECO:0000313" key="1">
    <source>
        <dbReference type="EMBL" id="CAD8109526.1"/>
    </source>
</evidence>
<organism evidence="1 2">
    <name type="scientific">Paramecium sonneborni</name>
    <dbReference type="NCBI Taxonomy" id="65129"/>
    <lineage>
        <taxon>Eukaryota</taxon>
        <taxon>Sar</taxon>
        <taxon>Alveolata</taxon>
        <taxon>Ciliophora</taxon>
        <taxon>Intramacronucleata</taxon>
        <taxon>Oligohymenophorea</taxon>
        <taxon>Peniculida</taxon>
        <taxon>Parameciidae</taxon>
        <taxon>Paramecium</taxon>
    </lineage>
</organism>
<dbReference type="Proteomes" id="UP000692954">
    <property type="component" value="Unassembled WGS sequence"/>
</dbReference>